<dbReference type="EMBL" id="UINC01053560">
    <property type="protein sequence ID" value="SVB70214.1"/>
    <property type="molecule type" value="Genomic_DNA"/>
</dbReference>
<name>A0A382G6F8_9ZZZZ</name>
<accession>A0A382G6F8</accession>
<sequence>MNNFCDTPRRRFLKQSGSLVSVTGLASANPAKLLSAARPQPGFSAGAAQRDVTPPVGMGILHFYRNNVGVHDPLFVRALVIADATGKSVALVTGDFLGAGFVCCDEIRTRVREKTGVDEVWFSTSHTHSGRWLVSTPTPERPYTDELEWDELTEKGPIAERPEELQWNNGVHQAIDEIVAEAQRNMVPVDLRAGRASVQVGFNRRLAAADGSVYMGVNRD</sequence>
<evidence type="ECO:0000313" key="1">
    <source>
        <dbReference type="EMBL" id="SVB70214.1"/>
    </source>
</evidence>
<protein>
    <recommendedName>
        <fullName evidence="2">Neutral/alkaline non-lysosomal ceramidase N-terminal domain-containing protein</fullName>
    </recommendedName>
</protein>
<feature type="non-terminal residue" evidence="1">
    <location>
        <position position="220"/>
    </location>
</feature>
<dbReference type="InterPro" id="IPR006311">
    <property type="entry name" value="TAT_signal"/>
</dbReference>
<dbReference type="PROSITE" id="PS51318">
    <property type="entry name" value="TAT"/>
    <property type="match status" value="1"/>
</dbReference>
<dbReference type="AlphaFoldDB" id="A0A382G6F8"/>
<reference evidence="1" key="1">
    <citation type="submission" date="2018-05" db="EMBL/GenBank/DDBJ databases">
        <authorList>
            <person name="Lanie J.A."/>
            <person name="Ng W.-L."/>
            <person name="Kazmierczak K.M."/>
            <person name="Andrzejewski T.M."/>
            <person name="Davidsen T.M."/>
            <person name="Wayne K.J."/>
            <person name="Tettelin H."/>
            <person name="Glass J.I."/>
            <person name="Rusch D."/>
            <person name="Podicherti R."/>
            <person name="Tsui H.-C.T."/>
            <person name="Winkler M.E."/>
        </authorList>
    </citation>
    <scope>NUCLEOTIDE SEQUENCE</scope>
</reference>
<gene>
    <name evidence="1" type="ORF">METZ01_LOCUS223068</name>
</gene>
<evidence type="ECO:0008006" key="2">
    <source>
        <dbReference type="Google" id="ProtNLM"/>
    </source>
</evidence>
<proteinExistence type="predicted"/>
<organism evidence="1">
    <name type="scientific">marine metagenome</name>
    <dbReference type="NCBI Taxonomy" id="408172"/>
    <lineage>
        <taxon>unclassified sequences</taxon>
        <taxon>metagenomes</taxon>
        <taxon>ecological metagenomes</taxon>
    </lineage>
</organism>